<dbReference type="AlphaFoldDB" id="A0A4W5NA99"/>
<name>A0A4W5NA99_9TELE</name>
<proteinExistence type="predicted"/>
<dbReference type="SMART" id="SM00409">
    <property type="entry name" value="IG"/>
    <property type="match status" value="1"/>
</dbReference>
<dbReference type="GO" id="GO:0050852">
    <property type="term" value="P:T cell receptor signaling pathway"/>
    <property type="evidence" value="ECO:0007669"/>
    <property type="project" value="TreeGrafter"/>
</dbReference>
<protein>
    <recommendedName>
        <fullName evidence="8">Ig-like domain-containing protein</fullName>
    </recommendedName>
</protein>
<dbReference type="Ensembl" id="ENSHHUT00000049476.1">
    <property type="protein sequence ID" value="ENSHHUP00000047732.1"/>
    <property type="gene ID" value="ENSHHUG00000028997.1"/>
</dbReference>
<dbReference type="InterPro" id="IPR013783">
    <property type="entry name" value="Ig-like_fold"/>
</dbReference>
<dbReference type="GeneTree" id="ENSGT00940000154641"/>
<keyword evidence="10" id="KW-1185">Reference proteome</keyword>
<dbReference type="InterPro" id="IPR003599">
    <property type="entry name" value="Ig_sub"/>
</dbReference>
<reference evidence="9" key="3">
    <citation type="submission" date="2025-09" db="UniProtKB">
        <authorList>
            <consortium name="Ensembl"/>
        </authorList>
    </citation>
    <scope>IDENTIFICATION</scope>
</reference>
<dbReference type="PROSITE" id="PS50835">
    <property type="entry name" value="IG_LIKE"/>
    <property type="match status" value="1"/>
</dbReference>
<dbReference type="Gene3D" id="2.60.40.10">
    <property type="entry name" value="Immunoglobulins"/>
    <property type="match status" value="2"/>
</dbReference>
<evidence type="ECO:0000256" key="1">
    <source>
        <dbReference type="ARBA" id="ARBA00004370"/>
    </source>
</evidence>
<evidence type="ECO:0000313" key="10">
    <source>
        <dbReference type="Proteomes" id="UP000314982"/>
    </source>
</evidence>
<dbReference type="GO" id="GO:0009897">
    <property type="term" value="C:external side of plasma membrane"/>
    <property type="evidence" value="ECO:0007669"/>
    <property type="project" value="TreeGrafter"/>
</dbReference>
<evidence type="ECO:0000256" key="3">
    <source>
        <dbReference type="ARBA" id="ARBA00023136"/>
    </source>
</evidence>
<keyword evidence="3" id="KW-0472">Membrane</keyword>
<dbReference type="PANTHER" id="PTHR24100">
    <property type="entry name" value="BUTYROPHILIN"/>
    <property type="match status" value="1"/>
</dbReference>
<keyword evidence="6" id="KW-0393">Immunoglobulin domain</keyword>
<dbReference type="PANTHER" id="PTHR24100:SF145">
    <property type="entry name" value="CD276 ANTIGEN"/>
    <property type="match status" value="1"/>
</dbReference>
<dbReference type="GO" id="GO:0001817">
    <property type="term" value="P:regulation of cytokine production"/>
    <property type="evidence" value="ECO:0007669"/>
    <property type="project" value="TreeGrafter"/>
</dbReference>
<reference evidence="9" key="2">
    <citation type="submission" date="2025-08" db="UniProtKB">
        <authorList>
            <consortium name="Ensembl"/>
        </authorList>
    </citation>
    <scope>IDENTIFICATION</scope>
</reference>
<dbReference type="SUPFAM" id="SSF48726">
    <property type="entry name" value="Immunoglobulin"/>
    <property type="match status" value="1"/>
</dbReference>
<evidence type="ECO:0000313" key="9">
    <source>
        <dbReference type="Ensembl" id="ENSHHUP00000047732.1"/>
    </source>
</evidence>
<dbReference type="STRING" id="62062.ENSHHUP00000047732"/>
<evidence type="ECO:0000256" key="2">
    <source>
        <dbReference type="ARBA" id="ARBA00022729"/>
    </source>
</evidence>
<sequence length="251" mass="28666">MNWKSCLTFVVSFLVFKVSHLTEFETTVPSETQLAILGQHIVLDCSFPVDKQWDRMSCQIEWKFDKEVVHSFYYGQDHLNNQSSRYVNRTSLYHSDIEKGNASLRLERATLVDEGNYTCTVHTELGPKRTSVSLKLAAFYPEPRLKFSTCASGVELLLTTEGYPRPSVQWLTSHISQDTQGLYTVSSTVSLQGAVNKTLTFVLKNEDLGQEIRRNITFLSGNTVDVSPGVYQERWWFIVIILAVMLKYLCN</sequence>
<evidence type="ECO:0000256" key="5">
    <source>
        <dbReference type="ARBA" id="ARBA00023180"/>
    </source>
</evidence>
<dbReference type="Pfam" id="PF07686">
    <property type="entry name" value="V-set"/>
    <property type="match status" value="1"/>
</dbReference>
<dbReference type="GO" id="GO:0005102">
    <property type="term" value="F:signaling receptor binding"/>
    <property type="evidence" value="ECO:0007669"/>
    <property type="project" value="TreeGrafter"/>
</dbReference>
<accession>A0A4W5NA99</accession>
<reference evidence="10" key="1">
    <citation type="submission" date="2018-06" db="EMBL/GenBank/DDBJ databases">
        <title>Genome assembly of Danube salmon.</title>
        <authorList>
            <person name="Macqueen D.J."/>
            <person name="Gundappa M.K."/>
        </authorList>
    </citation>
    <scope>NUCLEOTIDE SEQUENCE [LARGE SCALE GENOMIC DNA]</scope>
</reference>
<comment type="subcellular location">
    <subcellularLocation>
        <location evidence="1">Membrane</location>
    </subcellularLocation>
</comment>
<feature type="signal peptide" evidence="7">
    <location>
        <begin position="1"/>
        <end position="21"/>
    </location>
</feature>
<keyword evidence="2 7" id="KW-0732">Signal</keyword>
<dbReference type="GO" id="GO:1903037">
    <property type="term" value="P:regulation of leukocyte cell-cell adhesion"/>
    <property type="evidence" value="ECO:0007669"/>
    <property type="project" value="UniProtKB-ARBA"/>
</dbReference>
<organism evidence="9 10">
    <name type="scientific">Hucho hucho</name>
    <name type="common">huchen</name>
    <dbReference type="NCBI Taxonomy" id="62062"/>
    <lineage>
        <taxon>Eukaryota</taxon>
        <taxon>Metazoa</taxon>
        <taxon>Chordata</taxon>
        <taxon>Craniata</taxon>
        <taxon>Vertebrata</taxon>
        <taxon>Euteleostomi</taxon>
        <taxon>Actinopterygii</taxon>
        <taxon>Neopterygii</taxon>
        <taxon>Teleostei</taxon>
        <taxon>Protacanthopterygii</taxon>
        <taxon>Salmoniformes</taxon>
        <taxon>Salmonidae</taxon>
        <taxon>Salmoninae</taxon>
        <taxon>Hucho</taxon>
    </lineage>
</organism>
<dbReference type="FunFam" id="2.60.40.10:FF:000142">
    <property type="entry name" value="V-set domain-containing T-cell activation inhibitor 1"/>
    <property type="match status" value="1"/>
</dbReference>
<feature type="domain" description="Ig-like" evidence="8">
    <location>
        <begin position="38"/>
        <end position="133"/>
    </location>
</feature>
<evidence type="ECO:0000256" key="6">
    <source>
        <dbReference type="ARBA" id="ARBA00023319"/>
    </source>
</evidence>
<dbReference type="GO" id="GO:0050863">
    <property type="term" value="P:regulation of T cell activation"/>
    <property type="evidence" value="ECO:0007669"/>
    <property type="project" value="UniProtKB-ARBA"/>
</dbReference>
<evidence type="ECO:0000259" key="8">
    <source>
        <dbReference type="PROSITE" id="PS50835"/>
    </source>
</evidence>
<dbReference type="InterPro" id="IPR013106">
    <property type="entry name" value="Ig_V-set"/>
</dbReference>
<keyword evidence="4" id="KW-1015">Disulfide bond</keyword>
<evidence type="ECO:0000256" key="7">
    <source>
        <dbReference type="SAM" id="SignalP"/>
    </source>
</evidence>
<feature type="chain" id="PRO_5021365027" description="Ig-like domain-containing protein" evidence="7">
    <location>
        <begin position="22"/>
        <end position="251"/>
    </location>
</feature>
<keyword evidence="5" id="KW-0325">Glycoprotein</keyword>
<dbReference type="InterPro" id="IPR007110">
    <property type="entry name" value="Ig-like_dom"/>
</dbReference>
<dbReference type="Proteomes" id="UP000314982">
    <property type="component" value="Unassembled WGS sequence"/>
</dbReference>
<dbReference type="InterPro" id="IPR050504">
    <property type="entry name" value="IgSF_BTN/MOG"/>
</dbReference>
<dbReference type="InterPro" id="IPR036179">
    <property type="entry name" value="Ig-like_dom_sf"/>
</dbReference>
<evidence type="ECO:0000256" key="4">
    <source>
        <dbReference type="ARBA" id="ARBA00023157"/>
    </source>
</evidence>